<reference evidence="4" key="2">
    <citation type="submission" date="2021-04" db="EMBL/GenBank/DDBJ databases">
        <authorList>
            <person name="Podell S."/>
        </authorList>
    </citation>
    <scope>NUCLEOTIDE SEQUENCE</scope>
    <source>
        <strain evidence="4">Hildebrandi</strain>
    </source>
</reference>
<dbReference type="EMBL" id="JAGRRH010000015">
    <property type="protein sequence ID" value="KAG7357042.1"/>
    <property type="molecule type" value="Genomic_DNA"/>
</dbReference>
<feature type="domain" description="SET" evidence="2">
    <location>
        <begin position="556"/>
        <end position="622"/>
    </location>
</feature>
<accession>A0A9K3PRJ8</accession>
<keyword evidence="4" id="KW-0489">Methyltransferase</keyword>
<protein>
    <submittedName>
        <fullName evidence="4">Methyltransferase UbiE family protein</fullName>
    </submittedName>
</protein>
<dbReference type="InterPro" id="IPR001214">
    <property type="entry name" value="SET_dom"/>
</dbReference>
<dbReference type="Pfam" id="PF00856">
    <property type="entry name" value="SET"/>
    <property type="match status" value="1"/>
</dbReference>
<comment type="caution">
    <text evidence="4">The sequence shown here is derived from an EMBL/GenBank/DDBJ whole genome shotgun (WGS) entry which is preliminary data.</text>
</comment>
<dbReference type="InterPro" id="IPR041698">
    <property type="entry name" value="Methyltransf_25"/>
</dbReference>
<dbReference type="PANTHER" id="PTHR12197">
    <property type="entry name" value="HISTONE-LYSINE N-METHYLTRANSFERASE SMYD"/>
    <property type="match status" value="1"/>
</dbReference>
<dbReference type="CDD" id="cd02440">
    <property type="entry name" value="AdoMet_MTases"/>
    <property type="match status" value="1"/>
</dbReference>
<organism evidence="4 5">
    <name type="scientific">Nitzschia inconspicua</name>
    <dbReference type="NCBI Taxonomy" id="303405"/>
    <lineage>
        <taxon>Eukaryota</taxon>
        <taxon>Sar</taxon>
        <taxon>Stramenopiles</taxon>
        <taxon>Ochrophyta</taxon>
        <taxon>Bacillariophyta</taxon>
        <taxon>Bacillariophyceae</taxon>
        <taxon>Bacillariophycidae</taxon>
        <taxon>Bacillariales</taxon>
        <taxon>Bacillariaceae</taxon>
        <taxon>Nitzschia</taxon>
    </lineage>
</organism>
<dbReference type="AlphaFoldDB" id="A0A9K3PRJ8"/>
<name>A0A9K3PRJ8_9STRA</name>
<dbReference type="GO" id="GO:0005634">
    <property type="term" value="C:nucleus"/>
    <property type="evidence" value="ECO:0007669"/>
    <property type="project" value="TreeGrafter"/>
</dbReference>
<reference evidence="4" key="1">
    <citation type="journal article" date="2021" name="Sci. Rep.">
        <title>Diploid genomic architecture of Nitzschia inconspicua, an elite biomass production diatom.</title>
        <authorList>
            <person name="Oliver A."/>
            <person name="Podell S."/>
            <person name="Pinowska A."/>
            <person name="Traller J.C."/>
            <person name="Smith S.R."/>
            <person name="McClure R."/>
            <person name="Beliaev A."/>
            <person name="Bohutskyi P."/>
            <person name="Hill E.A."/>
            <person name="Rabines A."/>
            <person name="Zheng H."/>
            <person name="Allen L.Z."/>
            <person name="Kuo A."/>
            <person name="Grigoriev I.V."/>
            <person name="Allen A.E."/>
            <person name="Hazlebeck D."/>
            <person name="Allen E.E."/>
        </authorList>
    </citation>
    <scope>NUCLEOTIDE SEQUENCE</scope>
    <source>
        <strain evidence="4">Hildebrandi</strain>
    </source>
</reference>
<evidence type="ECO:0000256" key="1">
    <source>
        <dbReference type="SAM" id="SignalP"/>
    </source>
</evidence>
<feature type="chain" id="PRO_5039911255" evidence="1">
    <location>
        <begin position="31"/>
        <end position="856"/>
    </location>
</feature>
<evidence type="ECO:0000259" key="3">
    <source>
        <dbReference type="Pfam" id="PF13649"/>
    </source>
</evidence>
<feature type="domain" description="Methyltransferase" evidence="3">
    <location>
        <begin position="339"/>
        <end position="455"/>
    </location>
</feature>
<gene>
    <name evidence="4" type="ORF">IV203_001730</name>
</gene>
<evidence type="ECO:0000259" key="2">
    <source>
        <dbReference type="Pfam" id="PF00856"/>
    </source>
</evidence>
<dbReference type="GO" id="GO:0008168">
    <property type="term" value="F:methyltransferase activity"/>
    <property type="evidence" value="ECO:0007669"/>
    <property type="project" value="UniProtKB-KW"/>
</dbReference>
<dbReference type="OrthoDB" id="3647at2759"/>
<sequence length="856" mass="96882">MVNQFQIPKLMSLTALLVVLVSTQPQDVDAFASWVPSSIRVMLPVSKLEASTMEAPAATTTPSRAYPEANQQASTSLTPGMAENSKFDCDESVAMWRDFQSAGFGTVEDNLNEMSRVASRFAAMGPQAQSFFARHVGRSAYFAMNGLLGTAAFRLHERLVRGQDESDDIKAMRRDKALALDITTDVGSRLLLEAFLSYEQDYKWIKNGVYREPWDMTLAHRQASPANLVRQSSRFVREAIGTLGRRSTGTEEDKKVKYFGAPNGASKTPSNFYPEYYQNAFHYQTDGWMSSDSANVYETSTETLFVGRQDAMQRTSLPAIMEVAASFDRPFSFRRPMRVLEIACGTGRFMTFVRDNLPLDTEYTAVDLSPFYLEKARDNDNYWRQTRSTQEQRKNRGSAKPTIAPANLMQAKAEDLPFEDGSFDAVVCVYLFHELPREVRKQVAAEMARVTAPGGTVVLTDSIQSGDRPILDQALGNFERMNEPYYGDFLRDDLVGHFEKQGLQPKTKIFEGESNKYHSEGVIMTVMGMIQYSDPSVQGSIERPSKECLSQLIQRIRINSFSLCDGEFVSYGVGLYYPANFMNHSCRPNAIQTFLFHQGQLPSLHVTAFEDIGCHQEICISYTDTSCPTHIRQEQLRSNYFFNCQCDACNDIQTNTRKIGLKCPTCRNGRVIIWTESSTMPAGASRRYRCEKCGRTDFAPTCSLLQAFENHYNSHFDGCSPDDQLQIYLGLKQNCKMSSWFVQEAGEQLLQSHLDQLSEQYGNPQEEQKAAWQAFELAEKLLEGSEDPNMSLSTSEWLRRQLLRYKAAKLQLFVMPDPRQSIHELQQIFSSLLLYYPKDHELILGLQTTLQNAMIS</sequence>
<dbReference type="PANTHER" id="PTHR12197:SF251">
    <property type="entry name" value="EG:BACR7C10.4 PROTEIN"/>
    <property type="match status" value="1"/>
</dbReference>
<keyword evidence="1" id="KW-0732">Signal</keyword>
<evidence type="ECO:0000313" key="4">
    <source>
        <dbReference type="EMBL" id="KAG7357042.1"/>
    </source>
</evidence>
<keyword evidence="4" id="KW-0808">Transferase</keyword>
<proteinExistence type="predicted"/>
<dbReference type="InterPro" id="IPR050869">
    <property type="entry name" value="H3K4_H4K5_MeTrfase"/>
</dbReference>
<keyword evidence="5" id="KW-1185">Reference proteome</keyword>
<dbReference type="GO" id="GO:0032259">
    <property type="term" value="P:methylation"/>
    <property type="evidence" value="ECO:0007669"/>
    <property type="project" value="UniProtKB-KW"/>
</dbReference>
<dbReference type="Pfam" id="PF13649">
    <property type="entry name" value="Methyltransf_25"/>
    <property type="match status" value="1"/>
</dbReference>
<feature type="signal peptide" evidence="1">
    <location>
        <begin position="1"/>
        <end position="30"/>
    </location>
</feature>
<dbReference type="Proteomes" id="UP000693970">
    <property type="component" value="Unassembled WGS sequence"/>
</dbReference>
<evidence type="ECO:0000313" key="5">
    <source>
        <dbReference type="Proteomes" id="UP000693970"/>
    </source>
</evidence>